<feature type="transmembrane region" description="Helical" evidence="1">
    <location>
        <begin position="7"/>
        <end position="24"/>
    </location>
</feature>
<dbReference type="EMBL" id="JAZDRP010000002">
    <property type="protein sequence ID" value="MEE2525432.1"/>
    <property type="molecule type" value="Genomic_DNA"/>
</dbReference>
<organism evidence="2 3">
    <name type="scientific">Hyphobacterium lacteum</name>
    <dbReference type="NCBI Taxonomy" id="3116575"/>
    <lineage>
        <taxon>Bacteria</taxon>
        <taxon>Pseudomonadati</taxon>
        <taxon>Pseudomonadota</taxon>
        <taxon>Alphaproteobacteria</taxon>
        <taxon>Maricaulales</taxon>
        <taxon>Maricaulaceae</taxon>
        <taxon>Hyphobacterium</taxon>
    </lineage>
</organism>
<dbReference type="Proteomes" id="UP001354971">
    <property type="component" value="Unassembled WGS sequence"/>
</dbReference>
<proteinExistence type="predicted"/>
<sequence>MSFQEKSTWVLLAAMLAVYGWYASATFGGLAESGVPETADNMRLIGTVGLMIVISIVAHIAIAIVTRSEDESDERDRLIDLRGDQRGGFIMALGLLGTLTLALTGGSLFWIAHAALGGLVAGELVKSISKLIDCRRGV</sequence>
<keyword evidence="1" id="KW-0812">Transmembrane</keyword>
<feature type="transmembrane region" description="Helical" evidence="1">
    <location>
        <begin position="44"/>
        <end position="66"/>
    </location>
</feature>
<keyword evidence="1" id="KW-1133">Transmembrane helix</keyword>
<feature type="transmembrane region" description="Helical" evidence="1">
    <location>
        <begin position="87"/>
        <end position="112"/>
    </location>
</feature>
<dbReference type="RefSeq" id="WP_330198095.1">
    <property type="nucleotide sequence ID" value="NZ_JAZDRP010000002.1"/>
</dbReference>
<name>A0ABU7LNH0_9PROT</name>
<evidence type="ECO:0000256" key="1">
    <source>
        <dbReference type="SAM" id="Phobius"/>
    </source>
</evidence>
<keyword evidence="1" id="KW-0472">Membrane</keyword>
<gene>
    <name evidence="2" type="ORF">V0U79_03565</name>
</gene>
<accession>A0ABU7LNH0</accession>
<evidence type="ECO:0000313" key="3">
    <source>
        <dbReference type="Proteomes" id="UP001354971"/>
    </source>
</evidence>
<protein>
    <submittedName>
        <fullName evidence="2">Uncharacterized protein</fullName>
    </submittedName>
</protein>
<keyword evidence="3" id="KW-1185">Reference proteome</keyword>
<reference evidence="2 3" key="1">
    <citation type="submission" date="2024-01" db="EMBL/GenBank/DDBJ databases">
        <title>Hyphobacterium bacterium isolated from marine sediment.</title>
        <authorList>
            <person name="Zhao S."/>
        </authorList>
    </citation>
    <scope>NUCLEOTIDE SEQUENCE [LARGE SCALE GENOMIC DNA]</scope>
    <source>
        <strain evidence="3">HN65</strain>
    </source>
</reference>
<comment type="caution">
    <text evidence="2">The sequence shown here is derived from an EMBL/GenBank/DDBJ whole genome shotgun (WGS) entry which is preliminary data.</text>
</comment>
<evidence type="ECO:0000313" key="2">
    <source>
        <dbReference type="EMBL" id="MEE2525432.1"/>
    </source>
</evidence>